<keyword evidence="4" id="KW-0677">Repeat</keyword>
<dbReference type="PANTHER" id="PTHR19269">
    <property type="entry name" value="TROPOMYOSIN"/>
    <property type="match status" value="1"/>
</dbReference>
<evidence type="ECO:0000313" key="9">
    <source>
        <dbReference type="Proteomes" id="UP001283361"/>
    </source>
</evidence>
<evidence type="ECO:0000256" key="3">
    <source>
        <dbReference type="ARBA" id="ARBA00011738"/>
    </source>
</evidence>
<evidence type="ECO:0000313" key="8">
    <source>
        <dbReference type="EMBL" id="KAK3797660.1"/>
    </source>
</evidence>
<comment type="subunit">
    <text evidence="3">Homodimer.</text>
</comment>
<gene>
    <name evidence="8" type="ORF">RRG08_054684</name>
</gene>
<keyword evidence="5 7" id="KW-0175">Coiled coil</keyword>
<dbReference type="SUPFAM" id="SSF57997">
    <property type="entry name" value="Tropomyosin"/>
    <property type="match status" value="1"/>
</dbReference>
<dbReference type="FunFam" id="1.20.5.170:FF:000169">
    <property type="entry name" value="Predicted protein"/>
    <property type="match status" value="1"/>
</dbReference>
<evidence type="ECO:0008006" key="10">
    <source>
        <dbReference type="Google" id="ProtNLM"/>
    </source>
</evidence>
<protein>
    <recommendedName>
        <fullName evidence="10">Tropomyosin</fullName>
    </recommendedName>
</protein>
<accession>A0AAE1B0Z4</accession>
<feature type="coiled-coil region" evidence="7">
    <location>
        <begin position="1"/>
        <end position="112"/>
    </location>
</feature>
<evidence type="ECO:0000256" key="2">
    <source>
        <dbReference type="ARBA" id="ARBA00009036"/>
    </source>
</evidence>
<evidence type="ECO:0000256" key="1">
    <source>
        <dbReference type="ARBA" id="ARBA00002987"/>
    </source>
</evidence>
<evidence type="ECO:0000256" key="4">
    <source>
        <dbReference type="ARBA" id="ARBA00022737"/>
    </source>
</evidence>
<dbReference type="PROSITE" id="PS00326">
    <property type="entry name" value="TROPOMYOSIN"/>
    <property type="match status" value="1"/>
</dbReference>
<organism evidence="8 9">
    <name type="scientific">Elysia crispata</name>
    <name type="common">lettuce slug</name>
    <dbReference type="NCBI Taxonomy" id="231223"/>
    <lineage>
        <taxon>Eukaryota</taxon>
        <taxon>Metazoa</taxon>
        <taxon>Spiralia</taxon>
        <taxon>Lophotrochozoa</taxon>
        <taxon>Mollusca</taxon>
        <taxon>Gastropoda</taxon>
        <taxon>Heterobranchia</taxon>
        <taxon>Euthyneura</taxon>
        <taxon>Panpulmonata</taxon>
        <taxon>Sacoglossa</taxon>
        <taxon>Placobranchoidea</taxon>
        <taxon>Plakobranchidae</taxon>
        <taxon>Elysia</taxon>
    </lineage>
</organism>
<dbReference type="Pfam" id="PF00261">
    <property type="entry name" value="Tropomyosin"/>
    <property type="match status" value="1"/>
</dbReference>
<comment type="similarity">
    <text evidence="2 6">Belongs to the tropomyosin family.</text>
</comment>
<sequence length="123" mass="14420">MLQAARKVVVLESDLEKAEEKADMFERKVKQLEEEGHLLTNNLRSLERCEEKASQREDSYEETIRDLTQRLKDAENRATEAERTVSKLQKEVDRLEDELLVEKEKYKQISDELDATFAELAAY</sequence>
<dbReference type="PRINTS" id="PR00194">
    <property type="entry name" value="TROPOMYOSIN"/>
</dbReference>
<dbReference type="EMBL" id="JAWDGP010000750">
    <property type="protein sequence ID" value="KAK3797660.1"/>
    <property type="molecule type" value="Genomic_DNA"/>
</dbReference>
<dbReference type="Proteomes" id="UP001283361">
    <property type="component" value="Unassembled WGS sequence"/>
</dbReference>
<dbReference type="AlphaFoldDB" id="A0AAE1B0Z4"/>
<comment type="function">
    <text evidence="1">Tropomyosin, in association with the troponin complex, plays a central role in the calcium dependent regulation of muscle contraction.</text>
</comment>
<evidence type="ECO:0000256" key="6">
    <source>
        <dbReference type="RuleBase" id="RU004515"/>
    </source>
</evidence>
<dbReference type="Gene3D" id="1.20.5.170">
    <property type="match status" value="1"/>
</dbReference>
<comment type="caution">
    <text evidence="8">The sequence shown here is derived from an EMBL/GenBank/DDBJ whole genome shotgun (WGS) entry which is preliminary data.</text>
</comment>
<evidence type="ECO:0000256" key="5">
    <source>
        <dbReference type="ARBA" id="ARBA00023054"/>
    </source>
</evidence>
<reference evidence="8" key="1">
    <citation type="journal article" date="2023" name="G3 (Bethesda)">
        <title>A reference genome for the long-term kleptoplast-retaining sea slug Elysia crispata morphotype clarki.</title>
        <authorList>
            <person name="Eastman K.E."/>
            <person name="Pendleton A.L."/>
            <person name="Shaikh M.A."/>
            <person name="Suttiyut T."/>
            <person name="Ogas R."/>
            <person name="Tomko P."/>
            <person name="Gavelis G."/>
            <person name="Widhalm J.R."/>
            <person name="Wisecaver J.H."/>
        </authorList>
    </citation>
    <scope>NUCLEOTIDE SEQUENCE</scope>
    <source>
        <strain evidence="8">ECLA1</strain>
    </source>
</reference>
<proteinExistence type="inferred from homology"/>
<keyword evidence="9" id="KW-1185">Reference proteome</keyword>
<evidence type="ECO:0000256" key="7">
    <source>
        <dbReference type="SAM" id="Coils"/>
    </source>
</evidence>
<name>A0AAE1B0Z4_9GAST</name>
<dbReference type="InterPro" id="IPR000533">
    <property type="entry name" value="Tropomyosin"/>
</dbReference>